<evidence type="ECO:0000313" key="4">
    <source>
        <dbReference type="Proteomes" id="UP000199052"/>
    </source>
</evidence>
<dbReference type="SUPFAM" id="SSF55729">
    <property type="entry name" value="Acyl-CoA N-acyltransferases (Nat)"/>
    <property type="match status" value="1"/>
</dbReference>
<evidence type="ECO:0000259" key="1">
    <source>
        <dbReference type="PROSITE" id="PS51186"/>
    </source>
</evidence>
<gene>
    <name evidence="2" type="ORF">FHR37_005005</name>
    <name evidence="3" type="ORF">SAMN05421678_11289</name>
</gene>
<organism evidence="3 4">
    <name type="scientific">Actinopolymorpha cephalotaxi</name>
    <dbReference type="NCBI Taxonomy" id="504797"/>
    <lineage>
        <taxon>Bacteria</taxon>
        <taxon>Bacillati</taxon>
        <taxon>Actinomycetota</taxon>
        <taxon>Actinomycetes</taxon>
        <taxon>Propionibacteriales</taxon>
        <taxon>Actinopolymorphaceae</taxon>
        <taxon>Actinopolymorpha</taxon>
    </lineage>
</organism>
<protein>
    <submittedName>
        <fullName evidence="3">Acetyltransferase (GNAT) domain-containing protein</fullName>
    </submittedName>
    <submittedName>
        <fullName evidence="2">Ribosomal protein S18 acetylase RimI-like enzyme</fullName>
    </submittedName>
</protein>
<evidence type="ECO:0000313" key="5">
    <source>
        <dbReference type="Proteomes" id="UP000533017"/>
    </source>
</evidence>
<proteinExistence type="predicted"/>
<dbReference type="EMBL" id="JACBZA010000001">
    <property type="protein sequence ID" value="NYH86154.1"/>
    <property type="molecule type" value="Genomic_DNA"/>
</dbReference>
<evidence type="ECO:0000313" key="2">
    <source>
        <dbReference type="EMBL" id="NYH86154.1"/>
    </source>
</evidence>
<dbReference type="PANTHER" id="PTHR42791:SF1">
    <property type="entry name" value="N-ACETYLTRANSFERASE DOMAIN-CONTAINING PROTEIN"/>
    <property type="match status" value="1"/>
</dbReference>
<dbReference type="AlphaFoldDB" id="A0A1I2XAX4"/>
<keyword evidence="3" id="KW-0808">Transferase</keyword>
<name>A0A1I2XAX4_9ACTN</name>
<dbReference type="InterPro" id="IPR052523">
    <property type="entry name" value="Trichothecene_AcTrans"/>
</dbReference>
<accession>A0A1I2XAX4</accession>
<reference evidence="3 4" key="1">
    <citation type="submission" date="2016-10" db="EMBL/GenBank/DDBJ databases">
        <authorList>
            <person name="de Groot N.N."/>
        </authorList>
    </citation>
    <scope>NUCLEOTIDE SEQUENCE [LARGE SCALE GENOMIC DNA]</scope>
    <source>
        <strain evidence="3 4">CPCC 202808</strain>
    </source>
</reference>
<dbReference type="STRING" id="504797.SAMN05421678_11289"/>
<dbReference type="PANTHER" id="PTHR42791">
    <property type="entry name" value="GNAT FAMILY ACETYLTRANSFERASE"/>
    <property type="match status" value="1"/>
</dbReference>
<dbReference type="Proteomes" id="UP000199052">
    <property type="component" value="Unassembled WGS sequence"/>
</dbReference>
<dbReference type="PROSITE" id="PS51186">
    <property type="entry name" value="GNAT"/>
    <property type="match status" value="1"/>
</dbReference>
<keyword evidence="5" id="KW-1185">Reference proteome</keyword>
<dbReference type="RefSeq" id="WP_092885673.1">
    <property type="nucleotide sequence ID" value="NZ_FOOI01000012.1"/>
</dbReference>
<dbReference type="EMBL" id="FOOI01000012">
    <property type="protein sequence ID" value="SFH10684.1"/>
    <property type="molecule type" value="Genomic_DNA"/>
</dbReference>
<dbReference type="Gene3D" id="3.40.630.30">
    <property type="match status" value="1"/>
</dbReference>
<dbReference type="Proteomes" id="UP000533017">
    <property type="component" value="Unassembled WGS sequence"/>
</dbReference>
<feature type="domain" description="N-acetyltransferase" evidence="1">
    <location>
        <begin position="6"/>
        <end position="202"/>
    </location>
</feature>
<dbReference type="InterPro" id="IPR016181">
    <property type="entry name" value="Acyl_CoA_acyltransferase"/>
</dbReference>
<sequence>MDRHDIRLRALRDDEVPAAVAVLARGMRDNPSHVAAFGDDPERRLRALRRMFTGLFGAVRHEQRICAVDDDDAIVGFMVAAAPGSCRPSPAQTARMAWSLLPLGPATLARVGAWQRDWGRHDPHQAHSHFGPLAVDAHLQGRGIGTTMLRAYTSRLDATDQLGYLETDKPENVPLYQRHGFMVTGRQDVLGTPNWFMERKPR</sequence>
<reference evidence="2 5" key="2">
    <citation type="submission" date="2020-07" db="EMBL/GenBank/DDBJ databases">
        <title>Sequencing the genomes of 1000 actinobacteria strains.</title>
        <authorList>
            <person name="Klenk H.-P."/>
        </authorList>
    </citation>
    <scope>NUCLEOTIDE SEQUENCE [LARGE SCALE GENOMIC DNA]</scope>
    <source>
        <strain evidence="2 5">DSM 45117</strain>
    </source>
</reference>
<dbReference type="Pfam" id="PF00583">
    <property type="entry name" value="Acetyltransf_1"/>
    <property type="match status" value="1"/>
</dbReference>
<dbReference type="GO" id="GO:0016747">
    <property type="term" value="F:acyltransferase activity, transferring groups other than amino-acyl groups"/>
    <property type="evidence" value="ECO:0007669"/>
    <property type="project" value="InterPro"/>
</dbReference>
<evidence type="ECO:0000313" key="3">
    <source>
        <dbReference type="EMBL" id="SFH10684.1"/>
    </source>
</evidence>
<dbReference type="InterPro" id="IPR000182">
    <property type="entry name" value="GNAT_dom"/>
</dbReference>
<dbReference type="OrthoDB" id="9797456at2"/>